<feature type="domain" description="ShKT" evidence="3">
    <location>
        <begin position="529"/>
        <end position="563"/>
    </location>
</feature>
<reference evidence="4 5" key="1">
    <citation type="submission" date="2023-08" db="EMBL/GenBank/DDBJ databases">
        <title>A Necator americanus chromosomal reference genome.</title>
        <authorList>
            <person name="Ilik V."/>
            <person name="Petrzelkova K.J."/>
            <person name="Pardy F."/>
            <person name="Fuh T."/>
            <person name="Niatou-Singa F.S."/>
            <person name="Gouil Q."/>
            <person name="Baker L."/>
            <person name="Ritchie M.E."/>
            <person name="Jex A.R."/>
            <person name="Gazzola D."/>
            <person name="Li H."/>
            <person name="Toshio Fujiwara R."/>
            <person name="Zhan B."/>
            <person name="Aroian R.V."/>
            <person name="Pafco B."/>
            <person name="Schwarz E.M."/>
        </authorList>
    </citation>
    <scope>NUCLEOTIDE SEQUENCE [LARGE SCALE GENOMIC DNA]</scope>
    <source>
        <strain evidence="4 5">Aroian</strain>
        <tissue evidence="4">Whole animal</tissue>
    </source>
</reference>
<dbReference type="Gene3D" id="1.10.10.1940">
    <property type="match status" value="1"/>
</dbReference>
<protein>
    <recommendedName>
        <fullName evidence="3">ShKT domain-containing protein</fullName>
    </recommendedName>
</protein>
<dbReference type="PROSITE" id="PS00498">
    <property type="entry name" value="TYROSINASE_2"/>
    <property type="match status" value="1"/>
</dbReference>
<feature type="domain" description="ShKT" evidence="3">
    <location>
        <begin position="417"/>
        <end position="451"/>
    </location>
</feature>
<dbReference type="PROSITE" id="PS51670">
    <property type="entry name" value="SHKT"/>
    <property type="match status" value="3"/>
</dbReference>
<dbReference type="PRINTS" id="PR00092">
    <property type="entry name" value="TYROSINASE"/>
</dbReference>
<keyword evidence="5" id="KW-1185">Reference proteome</keyword>
<evidence type="ECO:0000259" key="3">
    <source>
        <dbReference type="PROSITE" id="PS51670"/>
    </source>
</evidence>
<dbReference type="SUPFAM" id="SSF48056">
    <property type="entry name" value="Di-copper centre-containing domain"/>
    <property type="match status" value="1"/>
</dbReference>
<dbReference type="Pfam" id="PF00264">
    <property type="entry name" value="Tyrosinase"/>
    <property type="match status" value="1"/>
</dbReference>
<dbReference type="InterPro" id="IPR008922">
    <property type="entry name" value="Di-copper_centre_dom_sf"/>
</dbReference>
<keyword evidence="1" id="KW-0479">Metal-binding</keyword>
<feature type="disulfide bond" evidence="2">
    <location>
        <begin position="577"/>
        <end position="611"/>
    </location>
</feature>
<dbReference type="Pfam" id="PF01549">
    <property type="entry name" value="ShK"/>
    <property type="match status" value="3"/>
</dbReference>
<dbReference type="PANTHER" id="PTHR11474:SF21">
    <property type="entry name" value="SHKT DOMAIN-CONTAINING PROTEIN"/>
    <property type="match status" value="1"/>
</dbReference>
<organism evidence="4 5">
    <name type="scientific">Necator americanus</name>
    <name type="common">Human hookworm</name>
    <dbReference type="NCBI Taxonomy" id="51031"/>
    <lineage>
        <taxon>Eukaryota</taxon>
        <taxon>Metazoa</taxon>
        <taxon>Ecdysozoa</taxon>
        <taxon>Nematoda</taxon>
        <taxon>Chromadorea</taxon>
        <taxon>Rhabditida</taxon>
        <taxon>Rhabditina</taxon>
        <taxon>Rhabditomorpha</taxon>
        <taxon>Strongyloidea</taxon>
        <taxon>Ancylostomatidae</taxon>
        <taxon>Bunostominae</taxon>
        <taxon>Necator</taxon>
    </lineage>
</organism>
<proteinExistence type="predicted"/>
<dbReference type="SMART" id="SM00254">
    <property type="entry name" value="ShKT"/>
    <property type="match status" value="3"/>
</dbReference>
<dbReference type="PANTHER" id="PTHR11474">
    <property type="entry name" value="TYROSINASE FAMILY MEMBER"/>
    <property type="match status" value="1"/>
</dbReference>
<evidence type="ECO:0000256" key="2">
    <source>
        <dbReference type="PROSITE-ProRule" id="PRU01005"/>
    </source>
</evidence>
<name>A0ABR1D5Z5_NECAM</name>
<dbReference type="Proteomes" id="UP001303046">
    <property type="component" value="Unassembled WGS sequence"/>
</dbReference>
<dbReference type="InterPro" id="IPR003582">
    <property type="entry name" value="ShKT_dom"/>
</dbReference>
<comment type="caution">
    <text evidence="4">The sequence shown here is derived from an EMBL/GenBank/DDBJ whole genome shotgun (WGS) entry which is preliminary data.</text>
</comment>
<dbReference type="InterPro" id="IPR050316">
    <property type="entry name" value="Tyrosinase/Hemocyanin"/>
</dbReference>
<evidence type="ECO:0000313" key="5">
    <source>
        <dbReference type="Proteomes" id="UP001303046"/>
    </source>
</evidence>
<evidence type="ECO:0000313" key="4">
    <source>
        <dbReference type="EMBL" id="KAK6745940.1"/>
    </source>
</evidence>
<comment type="caution">
    <text evidence="2">Lacks conserved residue(s) required for the propagation of feature annotation.</text>
</comment>
<accession>A0ABR1D5Z5</accession>
<sequence>MLVVDHHQQRSQAASLRVESAIRPSTMYGSETWAAPSTGLIKYTGGRHVKDINNFAPPSKVAKVNRLRFFDHILRRSADLLFNEFWGVCRVRAGRIELVENGKYGIATNGLILCKLSQEIEKVGQSYVQRRHTSAKMRIIASGDDISPPIKLEIALRRVDPTVALPYWDSTLDSTLPNPRDSSMFTNELMGRQGPDGSIQTGAFRGWRTVDGSRVFRRNLGATGTLFQQSDINAVMAATDFRQVLAYTAPSPSCPNPAAWTAFEYSHGNPHIYVGGDMFQPITSTNDPIFWNHHSFVDLVWENWRVIRQSRAARETQYPPNNPSCSSAAHYGDNTMQPFFPMVNKDGLSNAYTDNLYSYAPRPTCSAANPSGCGSRFLFCDLSHGAPRCAAKIATPMPTTQPPIVTTTPAGPAQETCFNEQQCCAPWANRGQCRLNPAYMNAWCKASCGICRPTTYNLNSARIVTRCAVLGRLEENAPGIHPGWWKIVVKLVEDVELQGHKLVIHNQIADTPATSPPSVTPPPSSGGTCFNQHYCCIAWASRGYCSSRYDYMNQYCKPSCNLCRGSTPNSLWNSLTCADFSSQCTAWARQGQCNSNPTFMWENCKRSCGRCSLLNLVSRLVTCGFSRRMSRNRRPVSEFSVSPLSLPLRRQSSPVSLAPGSLTQISLAPAPATSRSLVLRTKDNFTER</sequence>
<feature type="domain" description="ShKT" evidence="3">
    <location>
        <begin position="577"/>
        <end position="611"/>
    </location>
</feature>
<evidence type="ECO:0000256" key="1">
    <source>
        <dbReference type="ARBA" id="ARBA00022723"/>
    </source>
</evidence>
<keyword evidence="2" id="KW-1015">Disulfide bond</keyword>
<dbReference type="InterPro" id="IPR002227">
    <property type="entry name" value="Tyrosinase_Cu-bd"/>
</dbReference>
<feature type="disulfide bond" evidence="2">
    <location>
        <begin position="529"/>
        <end position="563"/>
    </location>
</feature>
<feature type="disulfide bond" evidence="2">
    <location>
        <begin position="417"/>
        <end position="451"/>
    </location>
</feature>
<dbReference type="Gene3D" id="1.10.1280.10">
    <property type="entry name" value="Di-copper center containing domain from catechol oxidase"/>
    <property type="match status" value="1"/>
</dbReference>
<dbReference type="EMBL" id="JAVFWL010000003">
    <property type="protein sequence ID" value="KAK6745940.1"/>
    <property type="molecule type" value="Genomic_DNA"/>
</dbReference>
<gene>
    <name evidence="4" type="primary">Necator_chrIII.g12964</name>
    <name evidence="4" type="ORF">RB195_012197</name>
</gene>